<protein>
    <recommendedName>
        <fullName evidence="4">Leucine-binding protein domain-containing protein</fullName>
    </recommendedName>
</protein>
<evidence type="ECO:0000256" key="2">
    <source>
        <dbReference type="ARBA" id="ARBA00022729"/>
    </source>
</evidence>
<dbReference type="EMBL" id="RSAS01000278">
    <property type="protein sequence ID" value="RRR74375.1"/>
    <property type="molecule type" value="Genomic_DNA"/>
</dbReference>
<dbReference type="Gene3D" id="3.40.50.2300">
    <property type="match status" value="2"/>
</dbReference>
<feature type="domain" description="Leucine-binding protein" evidence="4">
    <location>
        <begin position="97"/>
        <end position="399"/>
    </location>
</feature>
<dbReference type="InterPro" id="IPR036734">
    <property type="entry name" value="Neur_chan_lig-bd_sf"/>
</dbReference>
<feature type="transmembrane region" description="Helical" evidence="3">
    <location>
        <begin position="746"/>
        <end position="774"/>
    </location>
</feature>
<feature type="transmembrane region" description="Helical" evidence="3">
    <location>
        <begin position="61"/>
        <end position="79"/>
    </location>
</feature>
<evidence type="ECO:0000256" key="1">
    <source>
        <dbReference type="ARBA" id="ARBA00010062"/>
    </source>
</evidence>
<feature type="transmembrane region" description="Helical" evidence="3">
    <location>
        <begin position="795"/>
        <end position="813"/>
    </location>
</feature>
<dbReference type="PANTHER" id="PTHR47151:SF2">
    <property type="entry name" value="AMINO ACID BINDING PROTEIN"/>
    <property type="match status" value="1"/>
</dbReference>
<evidence type="ECO:0000313" key="6">
    <source>
        <dbReference type="Proteomes" id="UP000280307"/>
    </source>
</evidence>
<dbReference type="Pfam" id="PF13458">
    <property type="entry name" value="Peripla_BP_6"/>
    <property type="match status" value="1"/>
</dbReference>
<dbReference type="Gene3D" id="2.70.170.10">
    <property type="entry name" value="Neurotransmitter-gated ion-channel ligand-binding domain"/>
    <property type="match status" value="1"/>
</dbReference>
<dbReference type="GO" id="GO:0005230">
    <property type="term" value="F:extracellular ligand-gated monoatomic ion channel activity"/>
    <property type="evidence" value="ECO:0007669"/>
    <property type="project" value="InterPro"/>
</dbReference>
<feature type="transmembrane region" description="Helical" evidence="3">
    <location>
        <begin position="693"/>
        <end position="714"/>
    </location>
</feature>
<evidence type="ECO:0000259" key="4">
    <source>
        <dbReference type="Pfam" id="PF13458"/>
    </source>
</evidence>
<gene>
    <name evidence="5" type="ORF">EI684_07230</name>
</gene>
<dbReference type="SUPFAM" id="SSF63712">
    <property type="entry name" value="Nicotinic receptor ligand binding domain-like"/>
    <property type="match status" value="1"/>
</dbReference>
<dbReference type="AlphaFoldDB" id="A0A426U3G2"/>
<feature type="transmembrane region" description="Helical" evidence="3">
    <location>
        <begin position="721"/>
        <end position="740"/>
    </location>
</feature>
<reference evidence="5 6" key="1">
    <citation type="submission" date="2018-12" db="EMBL/GenBank/DDBJ databases">
        <title>Genome Sequence of Candidatus Viridilinea halotolerans isolated from saline sulfide-rich spring.</title>
        <authorList>
            <person name="Grouzdev D.S."/>
            <person name="Burganskaya E.I."/>
            <person name="Krutkina M.S."/>
            <person name="Sukhacheva M.V."/>
            <person name="Gorlenko V.M."/>
        </authorList>
    </citation>
    <scope>NUCLEOTIDE SEQUENCE [LARGE SCALE GENOMIC DNA]</scope>
    <source>
        <strain evidence="5">Chok-6</strain>
    </source>
</reference>
<accession>A0A426U3G2</accession>
<keyword evidence="2" id="KW-0732">Signal</keyword>
<keyword evidence="3" id="KW-0812">Transmembrane</keyword>
<dbReference type="PANTHER" id="PTHR47151">
    <property type="entry name" value="LEU/ILE/VAL-BINDING ABC TRANSPORTER SUBUNIT"/>
    <property type="match status" value="1"/>
</dbReference>
<sequence>MTLFILSGIIILIIIVRMGIHVVHEGRELARQRKQQRKQHKRWLEQQDATREQQAVSRGGRWVWVLLVLLLGVGGVVFWQRNYGGLTDGILQSRPTLEVAVQLPLSGNAAQSGVPAAQGIELAIETANAAEEGPRFSTTPYDDQGNEEVALTTAQRIIASDAALVLGPAFSALAMQTGPLYAEATMVSLPTNATSDLITRNATTYRVLFKNSDQGELIAHYIARVLEKRRVAVFMDRSSYGETLRAGFAPAAERLRLQTSYYVFSNAIEINRFAQDVANNPFMPQPAVVMFTGERDAARILVTLQRLGVEGPFFGPDTIGKPSFLELLKNQPEERREPGYFSRNLYALAPVILDSASREILDFAERYRARFGVEPDWPAVAGYDAATVAVAALRATEEDPLASRDLLTRRVALGTFLNRLSDPEDALPGLLGPLWFDQDRSRPQAIRVGRFQQGRFESAPVQLTRVMIPDPTEQRSGALFPLLGGGFAGFQTVVYTGIQLNEVTRLDLHGASFHADFYLWMRFTQRSSDPNRPDPTQIAFPTMLSGTFDAEQPLVQRAMRDGTEYYLWHVQGEFAAPFDVRRFPFDQQQLAITFFHPEATAEKLVYVVDQRVPAELAEQAAGNALNEAVASGVVAPEVLAQLEQWQPVQIRTGREDQVTGTLLGDPLRRQSSEPLERSGFGVTLTLARQAQSAVLPIVLPLLVMSLVLWLALLLPAKFAIAPVWLALLGALGGIVPLYAMGQQIGMIGYILPIINLFYVYFALVVLAGFAAFLVRFCDQHAYRLAAWRILYSTRIVYSLLLLYALALMGRFWFT</sequence>
<keyword evidence="3" id="KW-0472">Membrane</keyword>
<keyword evidence="3" id="KW-1133">Transmembrane helix</keyword>
<dbReference type="InterPro" id="IPR028081">
    <property type="entry name" value="Leu-bd"/>
</dbReference>
<comment type="caution">
    <text evidence="5">The sequence shown here is derived from an EMBL/GenBank/DDBJ whole genome shotgun (WGS) entry which is preliminary data.</text>
</comment>
<dbReference type="Proteomes" id="UP000280307">
    <property type="component" value="Unassembled WGS sequence"/>
</dbReference>
<feature type="transmembrane region" description="Helical" evidence="3">
    <location>
        <begin position="6"/>
        <end position="24"/>
    </location>
</feature>
<comment type="similarity">
    <text evidence="1">Belongs to the leucine-binding protein family.</text>
</comment>
<dbReference type="GO" id="GO:0016020">
    <property type="term" value="C:membrane"/>
    <property type="evidence" value="ECO:0007669"/>
    <property type="project" value="InterPro"/>
</dbReference>
<evidence type="ECO:0000256" key="3">
    <source>
        <dbReference type="SAM" id="Phobius"/>
    </source>
</evidence>
<name>A0A426U3G2_9CHLR</name>
<dbReference type="SUPFAM" id="SSF53822">
    <property type="entry name" value="Periplasmic binding protein-like I"/>
    <property type="match status" value="1"/>
</dbReference>
<evidence type="ECO:0000313" key="5">
    <source>
        <dbReference type="EMBL" id="RRR74375.1"/>
    </source>
</evidence>
<dbReference type="InterPro" id="IPR028082">
    <property type="entry name" value="Peripla_BP_I"/>
</dbReference>
<proteinExistence type="inferred from homology"/>
<organism evidence="5 6">
    <name type="scientific">Candidatus Viridilinea halotolerans</name>
    <dbReference type="NCBI Taxonomy" id="2491704"/>
    <lineage>
        <taxon>Bacteria</taxon>
        <taxon>Bacillati</taxon>
        <taxon>Chloroflexota</taxon>
        <taxon>Chloroflexia</taxon>
        <taxon>Chloroflexales</taxon>
        <taxon>Chloroflexineae</taxon>
        <taxon>Oscillochloridaceae</taxon>
        <taxon>Candidatus Viridilinea</taxon>
    </lineage>
</organism>